<gene>
    <name evidence="2" type="ORF">ABFY20_13635</name>
</gene>
<protein>
    <recommendedName>
        <fullName evidence="3">ATP/GTP-binding protein</fullName>
    </recommendedName>
</protein>
<evidence type="ECO:0000313" key="2">
    <source>
        <dbReference type="EMBL" id="XDI04370.1"/>
    </source>
</evidence>
<evidence type="ECO:0000256" key="1">
    <source>
        <dbReference type="SAM" id="MobiDB-lite"/>
    </source>
</evidence>
<dbReference type="AlphaFoldDB" id="A0AB39BE15"/>
<name>A0AB39BE15_9MICO</name>
<accession>A0AB39BE15</accession>
<feature type="region of interest" description="Disordered" evidence="1">
    <location>
        <begin position="1"/>
        <end position="22"/>
    </location>
</feature>
<proteinExistence type="predicted"/>
<feature type="compositionally biased region" description="Basic residues" evidence="1">
    <location>
        <begin position="1"/>
        <end position="11"/>
    </location>
</feature>
<dbReference type="EMBL" id="CP162511">
    <property type="protein sequence ID" value="XDI04370.1"/>
    <property type="molecule type" value="Genomic_DNA"/>
</dbReference>
<organism evidence="2">
    <name type="scientific">Herbiconiux sp. A18JL235</name>
    <dbReference type="NCBI Taxonomy" id="3152363"/>
    <lineage>
        <taxon>Bacteria</taxon>
        <taxon>Bacillati</taxon>
        <taxon>Actinomycetota</taxon>
        <taxon>Actinomycetes</taxon>
        <taxon>Micrococcales</taxon>
        <taxon>Microbacteriaceae</taxon>
        <taxon>Herbiconiux</taxon>
    </lineage>
</organism>
<sequence>MPRSNRPRRRTGGGGDEEETGLERMISGWKRVEQRRDGEWNVQPVSGAAAVKAYTCPGCGQQIAPGTAHLVTWRADGVLGDTSDLAARRHWHTHCWRIGA</sequence>
<evidence type="ECO:0008006" key="3">
    <source>
        <dbReference type="Google" id="ProtNLM"/>
    </source>
</evidence>
<dbReference type="RefSeq" id="WP_368496774.1">
    <property type="nucleotide sequence ID" value="NZ_CP162511.1"/>
</dbReference>
<reference evidence="2" key="1">
    <citation type="submission" date="2024-05" db="EMBL/GenBank/DDBJ databases">
        <title>Herbiconiux sp. A18JL235.</title>
        <authorList>
            <person name="Zhang G."/>
        </authorList>
    </citation>
    <scope>NUCLEOTIDE SEQUENCE</scope>
    <source>
        <strain evidence="2">A18JL235</strain>
    </source>
</reference>